<dbReference type="Proteomes" id="UP000267821">
    <property type="component" value="Unassembled WGS sequence"/>
</dbReference>
<sequence>MRSVWNGRNKSIQDLVDTICQAQEGLKYYQQKHKVQASLKDFWVPTSSSSTTPSGSAN</sequence>
<organism evidence="1 2">
    <name type="scientific">Terfezia boudieri ATCC MYA-4762</name>
    <dbReference type="NCBI Taxonomy" id="1051890"/>
    <lineage>
        <taxon>Eukaryota</taxon>
        <taxon>Fungi</taxon>
        <taxon>Dikarya</taxon>
        <taxon>Ascomycota</taxon>
        <taxon>Pezizomycotina</taxon>
        <taxon>Pezizomycetes</taxon>
        <taxon>Pezizales</taxon>
        <taxon>Pezizaceae</taxon>
        <taxon>Terfezia</taxon>
    </lineage>
</organism>
<dbReference type="EMBL" id="ML121528">
    <property type="protein sequence ID" value="RPB29216.1"/>
    <property type="molecule type" value="Genomic_DNA"/>
</dbReference>
<name>A0A3N4M213_9PEZI</name>
<accession>A0A3N4M213</accession>
<reference evidence="1 2" key="1">
    <citation type="journal article" date="2018" name="Nat. Ecol. Evol.">
        <title>Pezizomycetes genomes reveal the molecular basis of ectomycorrhizal truffle lifestyle.</title>
        <authorList>
            <person name="Murat C."/>
            <person name="Payen T."/>
            <person name="Noel B."/>
            <person name="Kuo A."/>
            <person name="Morin E."/>
            <person name="Chen J."/>
            <person name="Kohler A."/>
            <person name="Krizsan K."/>
            <person name="Balestrini R."/>
            <person name="Da Silva C."/>
            <person name="Montanini B."/>
            <person name="Hainaut M."/>
            <person name="Levati E."/>
            <person name="Barry K.W."/>
            <person name="Belfiori B."/>
            <person name="Cichocki N."/>
            <person name="Clum A."/>
            <person name="Dockter R.B."/>
            <person name="Fauchery L."/>
            <person name="Guy J."/>
            <person name="Iotti M."/>
            <person name="Le Tacon F."/>
            <person name="Lindquist E.A."/>
            <person name="Lipzen A."/>
            <person name="Malagnac F."/>
            <person name="Mello A."/>
            <person name="Molinier V."/>
            <person name="Miyauchi S."/>
            <person name="Poulain J."/>
            <person name="Riccioni C."/>
            <person name="Rubini A."/>
            <person name="Sitrit Y."/>
            <person name="Splivallo R."/>
            <person name="Traeger S."/>
            <person name="Wang M."/>
            <person name="Zifcakova L."/>
            <person name="Wipf D."/>
            <person name="Zambonelli A."/>
            <person name="Paolocci F."/>
            <person name="Nowrousian M."/>
            <person name="Ottonello S."/>
            <person name="Baldrian P."/>
            <person name="Spatafora J.W."/>
            <person name="Henrissat B."/>
            <person name="Nagy L.G."/>
            <person name="Aury J.M."/>
            <person name="Wincker P."/>
            <person name="Grigoriev I.V."/>
            <person name="Bonfante P."/>
            <person name="Martin F.M."/>
        </authorList>
    </citation>
    <scope>NUCLEOTIDE SEQUENCE [LARGE SCALE GENOMIC DNA]</scope>
    <source>
        <strain evidence="1 2">ATCC MYA-4762</strain>
    </source>
</reference>
<evidence type="ECO:0000313" key="2">
    <source>
        <dbReference type="Proteomes" id="UP000267821"/>
    </source>
</evidence>
<dbReference type="InParanoid" id="A0A3N4M213"/>
<protein>
    <submittedName>
        <fullName evidence="1">Uncharacterized protein</fullName>
    </submittedName>
</protein>
<proteinExistence type="predicted"/>
<evidence type="ECO:0000313" key="1">
    <source>
        <dbReference type="EMBL" id="RPB29216.1"/>
    </source>
</evidence>
<dbReference type="AlphaFoldDB" id="A0A3N4M213"/>
<gene>
    <name evidence="1" type="ORF">L211DRAFT_262341</name>
</gene>
<keyword evidence="2" id="KW-1185">Reference proteome</keyword>